<dbReference type="SUPFAM" id="SSF55797">
    <property type="entry name" value="PR-1-like"/>
    <property type="match status" value="1"/>
</dbReference>
<keyword evidence="1" id="KW-0732">Signal</keyword>
<evidence type="ECO:0000313" key="4">
    <source>
        <dbReference type="Proteomes" id="UP001196413"/>
    </source>
</evidence>
<protein>
    <recommendedName>
        <fullName evidence="2">SCP domain-containing protein</fullName>
    </recommendedName>
</protein>
<proteinExistence type="predicted"/>
<evidence type="ECO:0000259" key="2">
    <source>
        <dbReference type="SMART" id="SM00198"/>
    </source>
</evidence>
<dbReference type="InterPro" id="IPR014044">
    <property type="entry name" value="CAP_dom"/>
</dbReference>
<dbReference type="Gene3D" id="3.40.33.10">
    <property type="entry name" value="CAP"/>
    <property type="match status" value="1"/>
</dbReference>
<dbReference type="InterPro" id="IPR035940">
    <property type="entry name" value="CAP_sf"/>
</dbReference>
<dbReference type="Proteomes" id="UP001196413">
    <property type="component" value="Unassembled WGS sequence"/>
</dbReference>
<organism evidence="3 4">
    <name type="scientific">Parelaphostrongylus tenuis</name>
    <name type="common">Meningeal worm</name>
    <dbReference type="NCBI Taxonomy" id="148309"/>
    <lineage>
        <taxon>Eukaryota</taxon>
        <taxon>Metazoa</taxon>
        <taxon>Ecdysozoa</taxon>
        <taxon>Nematoda</taxon>
        <taxon>Chromadorea</taxon>
        <taxon>Rhabditida</taxon>
        <taxon>Rhabditina</taxon>
        <taxon>Rhabditomorpha</taxon>
        <taxon>Strongyloidea</taxon>
        <taxon>Metastrongylidae</taxon>
        <taxon>Parelaphostrongylus</taxon>
    </lineage>
</organism>
<feature type="domain" description="SCP" evidence="2">
    <location>
        <begin position="55"/>
        <end position="198"/>
    </location>
</feature>
<feature type="signal peptide" evidence="1">
    <location>
        <begin position="1"/>
        <end position="23"/>
    </location>
</feature>
<gene>
    <name evidence="3" type="ORF">KIN20_030874</name>
</gene>
<dbReference type="EMBL" id="JAHQIW010006544">
    <property type="protein sequence ID" value="KAJ1369422.1"/>
    <property type="molecule type" value="Genomic_DNA"/>
</dbReference>
<name>A0AAD5R4Q7_PARTN</name>
<reference evidence="3" key="1">
    <citation type="submission" date="2021-06" db="EMBL/GenBank/DDBJ databases">
        <title>Parelaphostrongylus tenuis whole genome reference sequence.</title>
        <authorList>
            <person name="Garwood T.J."/>
            <person name="Larsen P.A."/>
            <person name="Fountain-Jones N.M."/>
            <person name="Garbe J.R."/>
            <person name="Macchietto M.G."/>
            <person name="Kania S.A."/>
            <person name="Gerhold R.W."/>
            <person name="Richards J.E."/>
            <person name="Wolf T.M."/>
        </authorList>
    </citation>
    <scope>NUCLEOTIDE SEQUENCE</scope>
    <source>
        <strain evidence="3">MNPRO001-30</strain>
        <tissue evidence="3">Meninges</tissue>
    </source>
</reference>
<dbReference type="Pfam" id="PF00188">
    <property type="entry name" value="CAP"/>
    <property type="match status" value="1"/>
</dbReference>
<dbReference type="SMART" id="SM00198">
    <property type="entry name" value="SCP"/>
    <property type="match status" value="1"/>
</dbReference>
<evidence type="ECO:0000313" key="3">
    <source>
        <dbReference type="EMBL" id="KAJ1369422.1"/>
    </source>
</evidence>
<keyword evidence="4" id="KW-1185">Reference proteome</keyword>
<dbReference type="CDD" id="cd05380">
    <property type="entry name" value="CAP_euk"/>
    <property type="match status" value="1"/>
</dbReference>
<accession>A0AAD5R4Q7</accession>
<comment type="caution">
    <text evidence="3">The sequence shown here is derived from an EMBL/GenBank/DDBJ whole genome shotgun (WGS) entry which is preliminary data.</text>
</comment>
<dbReference type="AlphaFoldDB" id="A0AAD5R4Q7"/>
<evidence type="ECO:0000256" key="1">
    <source>
        <dbReference type="SAM" id="SignalP"/>
    </source>
</evidence>
<feature type="chain" id="PRO_5042209503" description="SCP domain-containing protein" evidence="1">
    <location>
        <begin position="24"/>
        <end position="212"/>
    </location>
</feature>
<sequence length="212" mass="23960">MPQRMLHITLLVLYGILFHLGHSITSDQPSTTTAKDSPTTSAMHGKCSLTPFSTELRNSALFSHNHFRSLVARGLEENGKYVGVNAPVAARMNLMYYDCTAEYFAYDHVKTCDKKVSPREGYKENIHIFETATPLDETFVIQRAIYVWASELGKNGIPLVMRFTPEVRQYKKKVNSVTKMVWKYFAQKRGLAIGQRLAPVLAIAFMSKVGIH</sequence>